<dbReference type="PANTHER" id="PTHR21600">
    <property type="entry name" value="MITOCHONDRIAL RNA PSEUDOURIDINE SYNTHASE"/>
    <property type="match status" value="1"/>
</dbReference>
<dbReference type="PANTHER" id="PTHR21600:SF83">
    <property type="entry name" value="PSEUDOURIDYLATE SYNTHASE RPUSD4, MITOCHONDRIAL"/>
    <property type="match status" value="1"/>
</dbReference>
<dbReference type="AlphaFoldDB" id="A0A9D2FTQ3"/>
<sequence>MKTFNIEETILYEDKDIIVCQKPPAVAVQSRRVGSMDMEAALKNYFVKKGEEPYVGLVHRLDQPVQGVLVFGKNKESTAFLSRQLLNDKMEKIYLACVEGIPSKKEACLIDEIEKEQRTNLSKIVEKKTKNSKTAILEYRLLSSQGEYSLLEIHLKTGRHHQIRVQLAHAGLPIVGDAKYNLKAGQNRGQQEIALCAYKLSFVHPVTKKKLEFQVKPLGNFPIV</sequence>
<evidence type="ECO:0000313" key="8">
    <source>
        <dbReference type="Proteomes" id="UP000824056"/>
    </source>
</evidence>
<name>A0A9D2FTQ3_9FIRM</name>
<evidence type="ECO:0000256" key="5">
    <source>
        <dbReference type="ARBA" id="ARBA00033164"/>
    </source>
</evidence>
<dbReference type="InterPro" id="IPR020103">
    <property type="entry name" value="PsdUridine_synth_cat_dom_sf"/>
</dbReference>
<proteinExistence type="inferred from homology"/>
<accession>A0A9D2FTQ3</accession>
<dbReference type="GO" id="GO:0006396">
    <property type="term" value="P:RNA processing"/>
    <property type="evidence" value="ECO:0007669"/>
    <property type="project" value="UniProtKB-ARBA"/>
</dbReference>
<evidence type="ECO:0000259" key="6">
    <source>
        <dbReference type="Pfam" id="PF00849"/>
    </source>
</evidence>
<evidence type="ECO:0000256" key="2">
    <source>
        <dbReference type="ARBA" id="ARBA00010876"/>
    </source>
</evidence>
<dbReference type="InterPro" id="IPR050188">
    <property type="entry name" value="RluA_PseudoU_synthase"/>
</dbReference>
<evidence type="ECO:0000256" key="3">
    <source>
        <dbReference type="ARBA" id="ARBA00023235"/>
    </source>
</evidence>
<dbReference type="GO" id="GO:0003723">
    <property type="term" value="F:RNA binding"/>
    <property type="evidence" value="ECO:0007669"/>
    <property type="project" value="InterPro"/>
</dbReference>
<dbReference type="Gene3D" id="3.30.2350.10">
    <property type="entry name" value="Pseudouridine synthase"/>
    <property type="match status" value="1"/>
</dbReference>
<gene>
    <name evidence="7" type="ORF">H9809_12880</name>
</gene>
<evidence type="ECO:0000256" key="1">
    <source>
        <dbReference type="ARBA" id="ARBA00000073"/>
    </source>
</evidence>
<comment type="catalytic activity">
    <reaction evidence="1">
        <text>a uridine in RNA = a pseudouridine in RNA</text>
        <dbReference type="Rhea" id="RHEA:48348"/>
        <dbReference type="Rhea" id="RHEA-COMP:12068"/>
        <dbReference type="Rhea" id="RHEA-COMP:12069"/>
        <dbReference type="ChEBI" id="CHEBI:65314"/>
        <dbReference type="ChEBI" id="CHEBI:65315"/>
    </reaction>
</comment>
<dbReference type="EMBL" id="DXBG01000302">
    <property type="protein sequence ID" value="HIZ66768.1"/>
    <property type="molecule type" value="Genomic_DNA"/>
</dbReference>
<reference evidence="7" key="2">
    <citation type="submission" date="2021-04" db="EMBL/GenBank/DDBJ databases">
        <authorList>
            <person name="Gilroy R."/>
        </authorList>
    </citation>
    <scope>NUCLEOTIDE SEQUENCE</scope>
    <source>
        <strain evidence="7">1068</strain>
    </source>
</reference>
<protein>
    <recommendedName>
        <fullName evidence="4">RNA pseudouridylate synthase</fullName>
    </recommendedName>
    <alternativeName>
        <fullName evidence="5">RNA-uridine isomerase</fullName>
    </alternativeName>
</protein>
<dbReference type="SUPFAM" id="SSF55120">
    <property type="entry name" value="Pseudouridine synthase"/>
    <property type="match status" value="1"/>
</dbReference>
<comment type="caution">
    <text evidence="7">The sequence shown here is derived from an EMBL/GenBank/DDBJ whole genome shotgun (WGS) entry which is preliminary data.</text>
</comment>
<evidence type="ECO:0000313" key="7">
    <source>
        <dbReference type="EMBL" id="HIZ66768.1"/>
    </source>
</evidence>
<evidence type="ECO:0000256" key="4">
    <source>
        <dbReference type="ARBA" id="ARBA00031870"/>
    </source>
</evidence>
<dbReference type="GO" id="GO:0001522">
    <property type="term" value="P:pseudouridine synthesis"/>
    <property type="evidence" value="ECO:0007669"/>
    <property type="project" value="InterPro"/>
</dbReference>
<organism evidence="7 8">
    <name type="scientific">Candidatus Blautia pullicola</name>
    <dbReference type="NCBI Taxonomy" id="2838498"/>
    <lineage>
        <taxon>Bacteria</taxon>
        <taxon>Bacillati</taxon>
        <taxon>Bacillota</taxon>
        <taxon>Clostridia</taxon>
        <taxon>Lachnospirales</taxon>
        <taxon>Lachnospiraceae</taxon>
        <taxon>Blautia</taxon>
    </lineage>
</organism>
<dbReference type="CDD" id="cd02869">
    <property type="entry name" value="PseudoU_synth_RluA_like"/>
    <property type="match status" value="1"/>
</dbReference>
<keyword evidence="3" id="KW-0413">Isomerase</keyword>
<dbReference type="Pfam" id="PF00849">
    <property type="entry name" value="PseudoU_synth_2"/>
    <property type="match status" value="1"/>
</dbReference>
<dbReference type="GO" id="GO:0009982">
    <property type="term" value="F:pseudouridine synthase activity"/>
    <property type="evidence" value="ECO:0007669"/>
    <property type="project" value="InterPro"/>
</dbReference>
<dbReference type="Proteomes" id="UP000824056">
    <property type="component" value="Unassembled WGS sequence"/>
</dbReference>
<dbReference type="GO" id="GO:0140098">
    <property type="term" value="F:catalytic activity, acting on RNA"/>
    <property type="evidence" value="ECO:0007669"/>
    <property type="project" value="UniProtKB-ARBA"/>
</dbReference>
<dbReference type="InterPro" id="IPR006145">
    <property type="entry name" value="PsdUridine_synth_RsuA/RluA"/>
</dbReference>
<feature type="domain" description="Pseudouridine synthase RsuA/RluA-like" evidence="6">
    <location>
        <begin position="16"/>
        <end position="169"/>
    </location>
</feature>
<comment type="similarity">
    <text evidence="2">Belongs to the pseudouridine synthase RluA family.</text>
</comment>
<reference evidence="7" key="1">
    <citation type="journal article" date="2021" name="PeerJ">
        <title>Extensive microbial diversity within the chicken gut microbiome revealed by metagenomics and culture.</title>
        <authorList>
            <person name="Gilroy R."/>
            <person name="Ravi A."/>
            <person name="Getino M."/>
            <person name="Pursley I."/>
            <person name="Horton D.L."/>
            <person name="Alikhan N.F."/>
            <person name="Baker D."/>
            <person name="Gharbi K."/>
            <person name="Hall N."/>
            <person name="Watson M."/>
            <person name="Adriaenssens E.M."/>
            <person name="Foster-Nyarko E."/>
            <person name="Jarju S."/>
            <person name="Secka A."/>
            <person name="Antonio M."/>
            <person name="Oren A."/>
            <person name="Chaudhuri R.R."/>
            <person name="La Ragione R."/>
            <person name="Hildebrand F."/>
            <person name="Pallen M.J."/>
        </authorList>
    </citation>
    <scope>NUCLEOTIDE SEQUENCE</scope>
    <source>
        <strain evidence="7">1068</strain>
    </source>
</reference>